<dbReference type="InterPro" id="IPR036583">
    <property type="entry name" value="23S_rRNA_IVS_sf"/>
</dbReference>
<sequence length="122" mass="14259">MDINSYKDLLVWQKAHQLVKKVFKIIKSVKKDFISWELIKQLVRSATSVPANIVEGYYSHHGKNFASHLEISRGSTGETDYWLFELYDNGYLSKNECEETSENCYELIKMLSSFISKLRKNN</sequence>
<evidence type="ECO:0000313" key="2">
    <source>
        <dbReference type="Proteomes" id="UP000229247"/>
    </source>
</evidence>
<proteinExistence type="predicted"/>
<accession>A0A2M7D6V9</accession>
<comment type="caution">
    <text evidence="1">The sequence shown here is derived from an EMBL/GenBank/DDBJ whole genome shotgun (WGS) entry which is preliminary data.</text>
</comment>
<dbReference type="Pfam" id="PF05635">
    <property type="entry name" value="23S_rRNA_IVP"/>
    <property type="match status" value="1"/>
</dbReference>
<dbReference type="InterPro" id="IPR012657">
    <property type="entry name" value="23S_rRNA-intervening_sequence"/>
</dbReference>
<dbReference type="AlphaFoldDB" id="A0A2M7D6V9"/>
<dbReference type="PANTHER" id="PTHR38471:SF2">
    <property type="entry name" value="FOUR HELIX BUNDLE PROTEIN"/>
    <property type="match status" value="1"/>
</dbReference>
<reference evidence="2" key="1">
    <citation type="submission" date="2017-09" db="EMBL/GenBank/DDBJ databases">
        <title>Depth-based differentiation of microbial function through sediment-hosted aquifers and enrichment of novel symbionts in the deep terrestrial subsurface.</title>
        <authorList>
            <person name="Probst A.J."/>
            <person name="Ladd B."/>
            <person name="Jarett J.K."/>
            <person name="Geller-Mcgrath D.E."/>
            <person name="Sieber C.M.K."/>
            <person name="Emerson J.B."/>
            <person name="Anantharaman K."/>
            <person name="Thomas B.C."/>
            <person name="Malmstrom R."/>
            <person name="Stieglmeier M."/>
            <person name="Klingl A."/>
            <person name="Woyke T."/>
            <person name="Ryan C.M."/>
            <person name="Banfield J.F."/>
        </authorList>
    </citation>
    <scope>NUCLEOTIDE SEQUENCE [LARGE SCALE GENOMIC DNA]</scope>
</reference>
<dbReference type="Proteomes" id="UP000229247">
    <property type="component" value="Unassembled WGS sequence"/>
</dbReference>
<dbReference type="Gene3D" id="1.20.1440.60">
    <property type="entry name" value="23S rRNA-intervening sequence"/>
    <property type="match status" value="1"/>
</dbReference>
<dbReference type="EMBL" id="PEUE01000007">
    <property type="protein sequence ID" value="PIV38763.1"/>
    <property type="molecule type" value="Genomic_DNA"/>
</dbReference>
<dbReference type="NCBIfam" id="TIGR02436">
    <property type="entry name" value="four helix bundle protein"/>
    <property type="match status" value="1"/>
</dbReference>
<dbReference type="PANTHER" id="PTHR38471">
    <property type="entry name" value="FOUR HELIX BUNDLE PROTEIN"/>
    <property type="match status" value="1"/>
</dbReference>
<organism evidence="1 2">
    <name type="scientific">Candidatus Portnoybacteria bacterium CG02_land_8_20_14_3_00_45_8</name>
    <dbReference type="NCBI Taxonomy" id="1974807"/>
    <lineage>
        <taxon>Bacteria</taxon>
        <taxon>Candidatus Portnoyibacteriota</taxon>
    </lineage>
</organism>
<dbReference type="CDD" id="cd16377">
    <property type="entry name" value="23S_rRNA_IVP_like"/>
    <property type="match status" value="1"/>
</dbReference>
<gene>
    <name evidence="1" type="ORF">COS30_00320</name>
</gene>
<evidence type="ECO:0000313" key="1">
    <source>
        <dbReference type="EMBL" id="PIV38763.1"/>
    </source>
</evidence>
<name>A0A2M7D6V9_9BACT</name>
<protein>
    <submittedName>
        <fullName evidence="1">Four helix bundle protein</fullName>
    </submittedName>
</protein>
<dbReference type="SUPFAM" id="SSF158446">
    <property type="entry name" value="IVS-encoded protein-like"/>
    <property type="match status" value="1"/>
</dbReference>